<sequence>MPSDPAVAPRTTTTTTSTSLISTHQHSLVRSMLTALAGSTRRNHHHPPQGQVARSIMSRRFGPGGIVDEPPAYSRGYHRPVIDPVVQPATLLAAGRFIYSDRSPAPPLALYELSHDADFLSDSNRQVGVDRLDHALKLHDGGAPQPSMRSKHIYDLRHPGAITGPTFPFHADPTSRQSLGSLGITTFRHKRWALAKGYRVHRATRGPHHRLLCGQVLFTAVPSKDKAVQFEWFDSQERLVARELADSGGVKSLLISAEMSMRNRDALVVAWTLKGWWDLSREGSSRMSHCEAGALVAP</sequence>
<evidence type="ECO:0000256" key="1">
    <source>
        <dbReference type="SAM" id="MobiDB-lite"/>
    </source>
</evidence>
<name>A0A367L3W1_9HYPO</name>
<evidence type="ECO:0000313" key="2">
    <source>
        <dbReference type="EMBL" id="RCI09111.1"/>
    </source>
</evidence>
<feature type="region of interest" description="Disordered" evidence="1">
    <location>
        <begin position="1"/>
        <end position="24"/>
    </location>
</feature>
<dbReference type="Proteomes" id="UP000253664">
    <property type="component" value="Unassembled WGS sequence"/>
</dbReference>
<comment type="caution">
    <text evidence="2">The sequence shown here is derived from an EMBL/GenBank/DDBJ whole genome shotgun (WGS) entry which is preliminary data.</text>
</comment>
<dbReference type="STRING" id="1330021.A0A367L3W1"/>
<keyword evidence="3" id="KW-1185">Reference proteome</keyword>
<feature type="compositionally biased region" description="Low complexity" evidence="1">
    <location>
        <begin position="11"/>
        <end position="23"/>
    </location>
</feature>
<organism evidence="2 3">
    <name type="scientific">Ophiocordyceps polyrhachis-furcata BCC 54312</name>
    <dbReference type="NCBI Taxonomy" id="1330021"/>
    <lineage>
        <taxon>Eukaryota</taxon>
        <taxon>Fungi</taxon>
        <taxon>Dikarya</taxon>
        <taxon>Ascomycota</taxon>
        <taxon>Pezizomycotina</taxon>
        <taxon>Sordariomycetes</taxon>
        <taxon>Hypocreomycetidae</taxon>
        <taxon>Hypocreales</taxon>
        <taxon>Ophiocordycipitaceae</taxon>
        <taxon>Ophiocordyceps</taxon>
    </lineage>
</organism>
<gene>
    <name evidence="2" type="ORF">L249_4962</name>
</gene>
<reference evidence="2 3" key="1">
    <citation type="journal article" date="2015" name="BMC Genomics">
        <title>Insights from the genome of Ophiocordyceps polyrhachis-furcata to pathogenicity and host specificity in insect fungi.</title>
        <authorList>
            <person name="Wichadakul D."/>
            <person name="Kobmoo N."/>
            <person name="Ingsriswang S."/>
            <person name="Tangphatsornruang S."/>
            <person name="Chantasingh D."/>
            <person name="Luangsa-ard J.J."/>
            <person name="Eurwilaichitr L."/>
        </authorList>
    </citation>
    <scope>NUCLEOTIDE SEQUENCE [LARGE SCALE GENOMIC DNA]</scope>
    <source>
        <strain evidence="2 3">BCC 54312</strain>
    </source>
</reference>
<proteinExistence type="predicted"/>
<dbReference type="OrthoDB" id="5207784at2759"/>
<dbReference type="EMBL" id="LKCN02000017">
    <property type="protein sequence ID" value="RCI09111.1"/>
    <property type="molecule type" value="Genomic_DNA"/>
</dbReference>
<protein>
    <submittedName>
        <fullName evidence="2">Uncharacterized protein</fullName>
    </submittedName>
</protein>
<evidence type="ECO:0000313" key="3">
    <source>
        <dbReference type="Proteomes" id="UP000253664"/>
    </source>
</evidence>
<accession>A0A367L3W1</accession>
<dbReference type="AlphaFoldDB" id="A0A367L3W1"/>